<evidence type="ECO:0000313" key="3">
    <source>
        <dbReference type="Proteomes" id="UP000190837"/>
    </source>
</evidence>
<organism evidence="2 3">
    <name type="scientific">Cardiobacterium hominis</name>
    <dbReference type="NCBI Taxonomy" id="2718"/>
    <lineage>
        <taxon>Bacteria</taxon>
        <taxon>Pseudomonadati</taxon>
        <taxon>Pseudomonadota</taxon>
        <taxon>Gammaproteobacteria</taxon>
        <taxon>Cardiobacteriales</taxon>
        <taxon>Cardiobacteriaceae</taxon>
        <taxon>Cardiobacterium</taxon>
    </lineage>
</organism>
<dbReference type="Proteomes" id="UP000190837">
    <property type="component" value="Unassembled WGS sequence"/>
</dbReference>
<dbReference type="InterPro" id="IPR013619">
    <property type="entry name" value="DUF1737"/>
</dbReference>
<evidence type="ECO:0000313" key="2">
    <source>
        <dbReference type="EMBL" id="SAY96079.1"/>
    </source>
</evidence>
<dbReference type="EMBL" id="FKLO01000050">
    <property type="protein sequence ID" value="SAY96079.1"/>
    <property type="molecule type" value="Genomic_DNA"/>
</dbReference>
<dbReference type="AlphaFoldDB" id="A0A1C3HP38"/>
<accession>A0A1C3HP38</accession>
<dbReference type="Pfam" id="PF08410">
    <property type="entry name" value="DUF1737"/>
    <property type="match status" value="1"/>
</dbReference>
<reference evidence="3" key="1">
    <citation type="submission" date="2016-04" db="EMBL/GenBank/DDBJ databases">
        <authorList>
            <person name="Tagini F."/>
        </authorList>
    </citation>
    <scope>NUCLEOTIDE SEQUENCE [LARGE SCALE GENOMIC DNA]</scope>
    <source>
        <strain evidence="3">CHUV0807</strain>
    </source>
</reference>
<dbReference type="RefSeq" id="WP_079540872.1">
    <property type="nucleotide sequence ID" value="NZ_CAUPBE010000002.1"/>
</dbReference>
<feature type="domain" description="DUF1737" evidence="1">
    <location>
        <begin position="1"/>
        <end position="51"/>
    </location>
</feature>
<evidence type="ECO:0000259" key="1">
    <source>
        <dbReference type="Pfam" id="PF08410"/>
    </source>
</evidence>
<proteinExistence type="predicted"/>
<protein>
    <recommendedName>
        <fullName evidence="1">DUF1737 domain-containing protein</fullName>
    </recommendedName>
</protein>
<name>A0A1C3HP38_9GAMM</name>
<sequence length="65" mass="7292">MKIYRFLTGPDDSSFCRRITEALQNGWELYGDPQLTGDVNGRYCGQAVVKEIGDSYDPAKPLGDY</sequence>
<gene>
    <name evidence="2" type="ORF">CHUV0807_1485</name>
</gene>